<dbReference type="AlphaFoldDB" id="A0A1Y3EEH9"/>
<dbReference type="Pfam" id="PF21047">
    <property type="entry name" value="HEAT_Maestro"/>
    <property type="match status" value="1"/>
</dbReference>
<gene>
    <name evidence="2" type="ORF">D917_10334</name>
</gene>
<dbReference type="InterPro" id="IPR016024">
    <property type="entry name" value="ARM-type_fold"/>
</dbReference>
<evidence type="ECO:0000259" key="1">
    <source>
        <dbReference type="Pfam" id="PF21047"/>
    </source>
</evidence>
<feature type="domain" description="Maestro-like HEAT-repeats" evidence="1">
    <location>
        <begin position="1"/>
        <end position="115"/>
    </location>
</feature>
<accession>A0A1Y3EEH9</accession>
<dbReference type="Proteomes" id="UP000243006">
    <property type="component" value="Unassembled WGS sequence"/>
</dbReference>
<feature type="non-terminal residue" evidence="2">
    <location>
        <position position="1"/>
    </location>
</feature>
<feature type="non-terminal residue" evidence="2">
    <location>
        <position position="165"/>
    </location>
</feature>
<dbReference type="SUPFAM" id="SSF48371">
    <property type="entry name" value="ARM repeat"/>
    <property type="match status" value="1"/>
</dbReference>
<dbReference type="InterPro" id="IPR048465">
    <property type="entry name" value="Maestro-like_HEAT"/>
</dbReference>
<sequence length="165" mass="18811">QVIAQRLPVQHMIHYTIELIRMLIDDQPSVSCAAAGLLKSIAINRGSMISCKSDLLFQALMHELNNRNMCLQAYAEALQAFCEIARHKTTLMLNYLFEESLTFNRRDSNMFIMVMEYLFERIKSEPDLDHVDFPLTERPTVPLYSVVATAAMKEAIQASGNFFSS</sequence>
<dbReference type="EMBL" id="LVZM01017767">
    <property type="protein sequence ID" value="OUC42226.1"/>
    <property type="molecule type" value="Genomic_DNA"/>
</dbReference>
<evidence type="ECO:0000313" key="2">
    <source>
        <dbReference type="EMBL" id="OUC42226.1"/>
    </source>
</evidence>
<proteinExistence type="predicted"/>
<organism evidence="2 3">
    <name type="scientific">Trichinella nativa</name>
    <dbReference type="NCBI Taxonomy" id="6335"/>
    <lineage>
        <taxon>Eukaryota</taxon>
        <taxon>Metazoa</taxon>
        <taxon>Ecdysozoa</taxon>
        <taxon>Nematoda</taxon>
        <taxon>Enoplea</taxon>
        <taxon>Dorylaimia</taxon>
        <taxon>Trichinellida</taxon>
        <taxon>Trichinellidae</taxon>
        <taxon>Trichinella</taxon>
    </lineage>
</organism>
<evidence type="ECO:0000313" key="3">
    <source>
        <dbReference type="Proteomes" id="UP000243006"/>
    </source>
</evidence>
<protein>
    <recommendedName>
        <fullName evidence="1">Maestro-like HEAT-repeats domain-containing protein</fullName>
    </recommendedName>
</protein>
<name>A0A1Y3EEH9_9BILA</name>
<reference evidence="2 3" key="1">
    <citation type="submission" date="2015-04" db="EMBL/GenBank/DDBJ databases">
        <title>Draft genome of the roundworm Trichinella nativa.</title>
        <authorList>
            <person name="Mitreva M."/>
        </authorList>
    </citation>
    <scope>NUCLEOTIDE SEQUENCE [LARGE SCALE GENOMIC DNA]</scope>
    <source>
        <strain evidence="2 3">ISS45</strain>
    </source>
</reference>
<comment type="caution">
    <text evidence="2">The sequence shown here is derived from an EMBL/GenBank/DDBJ whole genome shotgun (WGS) entry which is preliminary data.</text>
</comment>